<proteinExistence type="predicted"/>
<evidence type="ECO:0000313" key="3">
    <source>
        <dbReference type="WBParaSite" id="TMUE_2000008910.1"/>
    </source>
</evidence>
<dbReference type="Proteomes" id="UP000046395">
    <property type="component" value="Unassembled WGS sequence"/>
</dbReference>
<protein>
    <submittedName>
        <fullName evidence="3">PH domain-containing protein</fullName>
    </submittedName>
</protein>
<accession>A0A5S6QNV1</accession>
<feature type="region of interest" description="Disordered" evidence="1">
    <location>
        <begin position="278"/>
        <end position="320"/>
    </location>
</feature>
<name>A0A5S6QNV1_TRIMR</name>
<keyword evidence="2" id="KW-1185">Reference proteome</keyword>
<feature type="compositionally biased region" description="Polar residues" evidence="1">
    <location>
        <begin position="347"/>
        <end position="365"/>
    </location>
</feature>
<feature type="region of interest" description="Disordered" evidence="1">
    <location>
        <begin position="193"/>
        <end position="215"/>
    </location>
</feature>
<sequence>MTSREVLKAGWVKLKTTENACKSESEAMQWLVFCVHSEKVPLLESYMHPKEVAVHSPFRVIDLLDCAYVIRTVGDDCRLSVGFEHEDRLPMEMVTVSLEEREGWVQALTEKLCSMGCMNVPANLYSAFPRAASVNEDYLPVAPTGCQQIPSPAEAPSPAECTSYEVLRPLSITLPNLEEYLIPESVVESRRSCSTISNKPPLPPRDSQSGHSPSILAPSRCPFADDCAFPSDSVAYDVPPSSGCTTSVPSVRVSADESIPLCASEAPLAENSFIHVPESSTETFPKHPSESSTEVGSRLSGDASRKSSTSSGQSSQASISSFYKSLPKEKQRVQKFCPNTLREPCASHSSTDAPASEHFGTNQDDSIPPVPAGPPPMLPPKSLLSMLRVSLREQEVMKLKTEVQSHHGLKLSLAVADLLRIAFVDVAGFLWISGWQTSELGSQLRSFVHLGDRVMAVDGVPVDSEAQIRSFMTSSFALERKCEVVIKRMPMAKIFLFKRSHDGECVGLTLRKGKNEVESVREGSLAWRAGLRVKTISSLNPDVESTWYVTEVNSRPVSVFSKNGECKQRLMAIGKELSIVVQPTDFVKLLKRQMKLMKRYRDFIVS</sequence>
<feature type="region of interest" description="Disordered" evidence="1">
    <location>
        <begin position="344"/>
        <end position="378"/>
    </location>
</feature>
<reference evidence="3" key="1">
    <citation type="submission" date="2019-12" db="UniProtKB">
        <authorList>
            <consortium name="WormBaseParasite"/>
        </authorList>
    </citation>
    <scope>IDENTIFICATION</scope>
</reference>
<dbReference type="STRING" id="70415.A0A5S6QNV1"/>
<dbReference type="AlphaFoldDB" id="A0A5S6QNV1"/>
<feature type="compositionally biased region" description="Pro residues" evidence="1">
    <location>
        <begin position="368"/>
        <end position="378"/>
    </location>
</feature>
<evidence type="ECO:0000256" key="1">
    <source>
        <dbReference type="SAM" id="MobiDB-lite"/>
    </source>
</evidence>
<organism evidence="2 3">
    <name type="scientific">Trichuris muris</name>
    <name type="common">Mouse whipworm</name>
    <dbReference type="NCBI Taxonomy" id="70415"/>
    <lineage>
        <taxon>Eukaryota</taxon>
        <taxon>Metazoa</taxon>
        <taxon>Ecdysozoa</taxon>
        <taxon>Nematoda</taxon>
        <taxon>Enoplea</taxon>
        <taxon>Dorylaimia</taxon>
        <taxon>Trichinellida</taxon>
        <taxon>Trichuridae</taxon>
        <taxon>Trichuris</taxon>
    </lineage>
</organism>
<evidence type="ECO:0000313" key="2">
    <source>
        <dbReference type="Proteomes" id="UP000046395"/>
    </source>
</evidence>
<dbReference type="WBParaSite" id="TMUE_2000008910.1">
    <property type="protein sequence ID" value="TMUE_2000008910.1"/>
    <property type="gene ID" value="WBGene00285397"/>
</dbReference>
<feature type="compositionally biased region" description="Low complexity" evidence="1">
    <location>
        <begin position="306"/>
        <end position="320"/>
    </location>
</feature>